<feature type="compositionally biased region" description="Low complexity" evidence="5">
    <location>
        <begin position="184"/>
        <end position="193"/>
    </location>
</feature>
<keyword evidence="3" id="KW-0808">Transferase</keyword>
<dbReference type="GO" id="GO:0005737">
    <property type="term" value="C:cytoplasm"/>
    <property type="evidence" value="ECO:0000318"/>
    <property type="project" value="GO_Central"/>
</dbReference>
<dbReference type="EnsemblMetazoa" id="XM_003723976">
    <property type="protein sequence ID" value="XP_003724024"/>
    <property type="gene ID" value="LOC100892450"/>
</dbReference>
<dbReference type="GeneID" id="100892450"/>
<dbReference type="AlphaFoldDB" id="A0A7M7GH91"/>
<dbReference type="Pfam" id="PF01239">
    <property type="entry name" value="PPTA"/>
    <property type="match status" value="4"/>
</dbReference>
<dbReference type="InterPro" id="IPR002088">
    <property type="entry name" value="Prenyl_trans_a"/>
</dbReference>
<organism evidence="6 7">
    <name type="scientific">Strongylocentrotus purpuratus</name>
    <name type="common">Purple sea urchin</name>
    <dbReference type="NCBI Taxonomy" id="7668"/>
    <lineage>
        <taxon>Eukaryota</taxon>
        <taxon>Metazoa</taxon>
        <taxon>Echinodermata</taxon>
        <taxon>Eleutherozoa</taxon>
        <taxon>Echinozoa</taxon>
        <taxon>Echinoidea</taxon>
        <taxon>Euechinoidea</taxon>
        <taxon>Echinacea</taxon>
        <taxon>Camarodonta</taxon>
        <taxon>Echinidea</taxon>
        <taxon>Strongylocentrotidae</taxon>
        <taxon>Strongylocentrotus</taxon>
    </lineage>
</organism>
<proteinExistence type="inferred from homology"/>
<dbReference type="Gene3D" id="1.25.40.120">
    <property type="entry name" value="Protein prenylyltransferase"/>
    <property type="match status" value="2"/>
</dbReference>
<reference evidence="6" key="2">
    <citation type="submission" date="2021-01" db="UniProtKB">
        <authorList>
            <consortium name="EnsemblMetazoa"/>
        </authorList>
    </citation>
    <scope>IDENTIFICATION</scope>
</reference>
<comment type="similarity">
    <text evidence="1">Belongs to the protein prenyltransferase subunit alpha family.</text>
</comment>
<dbReference type="OrthoDB" id="5358702at2759"/>
<dbReference type="Proteomes" id="UP000007110">
    <property type="component" value="Unassembled WGS sequence"/>
</dbReference>
<dbReference type="PANTHER" id="PTHR11129:SF3">
    <property type="entry name" value="PROTEIN PRENYLTRANSFERASE ALPHA SUBUNIT REPEAT-CONTAINING PROTEIN 1"/>
    <property type="match status" value="1"/>
</dbReference>
<evidence type="ECO:0000313" key="6">
    <source>
        <dbReference type="EnsemblMetazoa" id="XP_003724024"/>
    </source>
</evidence>
<evidence type="ECO:0008006" key="8">
    <source>
        <dbReference type="Google" id="ProtNLM"/>
    </source>
</evidence>
<dbReference type="PANTHER" id="PTHR11129">
    <property type="entry name" value="PROTEIN FARNESYLTRANSFERASE ALPHA SUBUNIT/RAB GERANYLGERANYL TRANSFERASE ALPHA SUBUNIT"/>
    <property type="match status" value="1"/>
</dbReference>
<dbReference type="InParanoid" id="A0A7M7GH91"/>
<dbReference type="SUPFAM" id="SSF48439">
    <property type="entry name" value="Protein prenylyltransferase"/>
    <property type="match status" value="1"/>
</dbReference>
<dbReference type="GO" id="GO:0008318">
    <property type="term" value="F:protein prenyltransferase activity"/>
    <property type="evidence" value="ECO:0007669"/>
    <property type="project" value="InterPro"/>
</dbReference>
<evidence type="ECO:0000313" key="7">
    <source>
        <dbReference type="Proteomes" id="UP000007110"/>
    </source>
</evidence>
<protein>
    <recommendedName>
        <fullName evidence="8">Protein prenyltransferase alpha subunit repeat-containing protein 1</fullName>
    </recommendedName>
</protein>
<dbReference type="OMA" id="MNICEVA"/>
<feature type="compositionally biased region" description="Polar residues" evidence="5">
    <location>
        <begin position="165"/>
        <end position="183"/>
    </location>
</feature>
<name>A0A7M7GH91_STRPU</name>
<keyword evidence="2" id="KW-0637">Prenyltransferase</keyword>
<feature type="region of interest" description="Disordered" evidence="5">
    <location>
        <begin position="147"/>
        <end position="193"/>
    </location>
</feature>
<keyword evidence="7" id="KW-1185">Reference proteome</keyword>
<dbReference type="PROSITE" id="PS51147">
    <property type="entry name" value="PFTA"/>
    <property type="match status" value="2"/>
</dbReference>
<evidence type="ECO:0000256" key="3">
    <source>
        <dbReference type="ARBA" id="ARBA00022679"/>
    </source>
</evidence>
<evidence type="ECO:0000256" key="4">
    <source>
        <dbReference type="ARBA" id="ARBA00022737"/>
    </source>
</evidence>
<keyword evidence="4" id="KW-0677">Repeat</keyword>
<dbReference type="RefSeq" id="XP_003724024.2">
    <property type="nucleotide sequence ID" value="XM_003723976.3"/>
</dbReference>
<evidence type="ECO:0000256" key="2">
    <source>
        <dbReference type="ARBA" id="ARBA00022602"/>
    </source>
</evidence>
<dbReference type="FunCoup" id="A0A7M7GH91">
    <property type="interactions" value="676"/>
</dbReference>
<evidence type="ECO:0000256" key="5">
    <source>
        <dbReference type="SAM" id="MobiDB-lite"/>
    </source>
</evidence>
<evidence type="ECO:0000256" key="1">
    <source>
        <dbReference type="ARBA" id="ARBA00006734"/>
    </source>
</evidence>
<accession>A0A7M7GH91</accession>
<dbReference type="KEGG" id="spu:100892450"/>
<reference evidence="7" key="1">
    <citation type="submission" date="2015-02" db="EMBL/GenBank/DDBJ databases">
        <title>Genome sequencing for Strongylocentrotus purpuratus.</title>
        <authorList>
            <person name="Murali S."/>
            <person name="Liu Y."/>
            <person name="Vee V."/>
            <person name="English A."/>
            <person name="Wang M."/>
            <person name="Skinner E."/>
            <person name="Han Y."/>
            <person name="Muzny D.M."/>
            <person name="Worley K.C."/>
            <person name="Gibbs R.A."/>
        </authorList>
    </citation>
    <scope>NUCLEOTIDE SEQUENCE</scope>
</reference>
<sequence length="466" mass="53745">MGDDSRPRRILADLSSALRRDPKIDEFDFIYCPEPVVNRSPVVLENHKLGLQTWSIKLLFNFVYKNLLKNTAAVKDLKSLHEFSCTVLLLNPDCYTVWNLRKELVTKRYIKADDDLKLATLIQTKHPKSPETFIQRRWLLQQLFPSSTSTSSSKRTQPSHHHHSTAQQANGNSFHNQHHSNGTPAHPAGSASHPADAFELTERHRQVVDREMDACRAAADRYPSNYNAWSHRIWVLKEITRLDTGVLLKELESTKSWVKQHISDHSGFNYRYFLIKSLSCHHPHEDVLRMIHEELVFTSNLIENFPGHEAIWYHRRSILTLGRECLQRGCCRVSYTTPHTLDYVKRIESPNGVEMCEDISDTEPLVQGEKEWLLLKDFSSASSFPGPKTSTSSSSAKMDPVDHAEYAAYERSISCAEENIGDALALLLHKEDLFMELLYKKCFKVDRPQLQRCIDSHKKWLCHVQF</sequence>